<dbReference type="RefSeq" id="WP_042544023.1">
    <property type="nucleotide sequence ID" value="NZ_JXSQ01000009.1"/>
</dbReference>
<dbReference type="SFLD" id="SFLDS00003">
    <property type="entry name" value="Haloacid_Dehalogenase"/>
    <property type="match status" value="1"/>
</dbReference>
<dbReference type="EMBL" id="JXSQ01000009">
    <property type="protein sequence ID" value="KIP52591.1"/>
    <property type="molecule type" value="Genomic_DNA"/>
</dbReference>
<dbReference type="InterPro" id="IPR051540">
    <property type="entry name" value="S-2-haloacid_dehalogenase"/>
</dbReference>
<reference evidence="2 3" key="1">
    <citation type="submission" date="2015-01" db="EMBL/GenBank/DDBJ databases">
        <title>Draft genome sequence of Leucobacter komagatae strain VKM ST2845.</title>
        <authorList>
            <person name="Karlyshev A.V."/>
            <person name="Kudryashova E.B."/>
        </authorList>
    </citation>
    <scope>NUCLEOTIDE SEQUENCE [LARGE SCALE GENOMIC DNA]</scope>
    <source>
        <strain evidence="2 3">VKM ST2845</strain>
    </source>
</reference>
<dbReference type="Gene3D" id="1.20.120.1600">
    <property type="match status" value="1"/>
</dbReference>
<dbReference type="AlphaFoldDB" id="A0A0D0HYE1"/>
<dbReference type="SFLD" id="SFLDG01129">
    <property type="entry name" value="C1.5:_HAD__Beta-PGM__Phosphata"/>
    <property type="match status" value="1"/>
</dbReference>
<gene>
    <name evidence="2" type="ORF">SD72_08575</name>
</gene>
<name>A0A0D0HYE1_9MICO</name>
<dbReference type="SUPFAM" id="SSF56784">
    <property type="entry name" value="HAD-like"/>
    <property type="match status" value="1"/>
</dbReference>
<dbReference type="Pfam" id="PF00702">
    <property type="entry name" value="Hydrolase"/>
    <property type="match status" value="1"/>
</dbReference>
<evidence type="ECO:0000313" key="3">
    <source>
        <dbReference type="Proteomes" id="UP000032120"/>
    </source>
</evidence>
<dbReference type="PANTHER" id="PTHR43316">
    <property type="entry name" value="HYDROLASE, HALOACID DELAHOGENASE-RELATED"/>
    <property type="match status" value="1"/>
</dbReference>
<comment type="caution">
    <text evidence="2">The sequence shown here is derived from an EMBL/GenBank/DDBJ whole genome shotgun (WGS) entry which is preliminary data.</text>
</comment>
<evidence type="ECO:0000313" key="2">
    <source>
        <dbReference type="EMBL" id="KIP52591.1"/>
    </source>
</evidence>
<dbReference type="Gene3D" id="3.40.50.1000">
    <property type="entry name" value="HAD superfamily/HAD-like"/>
    <property type="match status" value="1"/>
</dbReference>
<dbReference type="Proteomes" id="UP000032120">
    <property type="component" value="Unassembled WGS sequence"/>
</dbReference>
<keyword evidence="3" id="KW-1185">Reference proteome</keyword>
<dbReference type="GO" id="GO:0016787">
    <property type="term" value="F:hydrolase activity"/>
    <property type="evidence" value="ECO:0007669"/>
    <property type="project" value="UniProtKB-KW"/>
</dbReference>
<dbReference type="PANTHER" id="PTHR43316:SF3">
    <property type="entry name" value="HALOACID DEHALOGENASE, TYPE II (AFU_ORTHOLOGUE AFUA_2G07750)-RELATED"/>
    <property type="match status" value="1"/>
</dbReference>
<dbReference type="InterPro" id="IPR023214">
    <property type="entry name" value="HAD_sf"/>
</dbReference>
<protein>
    <submittedName>
        <fullName evidence="2">HAD family hydrolase</fullName>
    </submittedName>
</protein>
<dbReference type="OrthoDB" id="9810501at2"/>
<accession>A0A0D0HYE1</accession>
<dbReference type="InterPro" id="IPR036412">
    <property type="entry name" value="HAD-like_sf"/>
</dbReference>
<organism evidence="2 3">
    <name type="scientific">Leucobacter komagatae</name>
    <dbReference type="NCBI Taxonomy" id="55969"/>
    <lineage>
        <taxon>Bacteria</taxon>
        <taxon>Bacillati</taxon>
        <taxon>Actinomycetota</taxon>
        <taxon>Actinomycetes</taxon>
        <taxon>Micrococcales</taxon>
        <taxon>Microbacteriaceae</taxon>
        <taxon>Leucobacter</taxon>
    </lineage>
</organism>
<keyword evidence="1 2" id="KW-0378">Hydrolase</keyword>
<sequence>MTTHVYFDFFGTLVDYDPSVLPSAGNAPFDFAERHGCAVTPSEASAAWQRAWTEVDGAAAESGRECSMLDIAARYAELLGGRCTTLPPTSEALERLVAEYLDVWTAGIRLADGAVDCLVDLGRDHTLAVVSNTHDAALVPRMLQRFGIAGHFSEVFTSIALGWRKPHPEIFRAVLAHDGIAAGSAAFVGDNWSADVEGPRALGMRAFYVGASAAERQPVSLTDLPALIRA</sequence>
<evidence type="ECO:0000256" key="1">
    <source>
        <dbReference type="ARBA" id="ARBA00022801"/>
    </source>
</evidence>
<proteinExistence type="predicted"/>